<dbReference type="InterPro" id="IPR038765">
    <property type="entry name" value="Papain-like_cys_pep_sf"/>
</dbReference>
<reference evidence="5" key="1">
    <citation type="submission" date="2015-06" db="UniProtKB">
        <authorList>
            <consortium name="EnsemblPlants"/>
        </authorList>
    </citation>
    <scope>IDENTIFICATION</scope>
</reference>
<dbReference type="EnsemblPlants" id="EMT10398">
    <property type="protein sequence ID" value="EMT10398"/>
    <property type="gene ID" value="F775_04452"/>
</dbReference>
<dbReference type="InterPro" id="IPR003653">
    <property type="entry name" value="Peptidase_C48_C"/>
</dbReference>
<sequence length="463" mass="53918">MSVAPAEMDLNEIKENACAINFTERKEYIMSFPSKTKLVNIHDTTLTRRDLECLLEDEIWVESEVINAYIYCLRVQDKFCTAGARVFLETTYDSGILKRDGEIPISLESHHHIVEKVLKYEQHDMLQGLEAHLKIASKMNGFNLGTWPDIDVTRWTIKGYIQDRIQSDGSSCGLFMLQFIEYWTGHKLSHPVTQEDVKPFRQKVAIILHESDLNDIKGTPEYHNPADDIIDTDGVEILDPPPAVVVLRMPLNKNELLFKLRGHIMSIHNADSREKEWIRSSKPYPLSISLRQLQDLLKNTRAIDVDIFNMVVRVNATDDIQWAKDTPYHYMDLRFSMKLNDSTQDPKLRLPFDAQRYIIAKLFHCWPDMCFDVSHYKMQFLAGMMMFLDGVASYQLEFQKTQTVLKIMRTWHDHEHGLPVVPDDYDLRNQVLVHLLSYKDNECVENIPQVVRDLVKRIGINFF</sequence>
<evidence type="ECO:0000256" key="2">
    <source>
        <dbReference type="ARBA" id="ARBA00022670"/>
    </source>
</evidence>
<dbReference type="SUPFAM" id="SSF54001">
    <property type="entry name" value="Cysteine proteinases"/>
    <property type="match status" value="1"/>
</dbReference>
<evidence type="ECO:0000256" key="1">
    <source>
        <dbReference type="ARBA" id="ARBA00005234"/>
    </source>
</evidence>
<dbReference type="GO" id="GO:0008234">
    <property type="term" value="F:cysteine-type peptidase activity"/>
    <property type="evidence" value="ECO:0007669"/>
    <property type="project" value="InterPro"/>
</dbReference>
<comment type="similarity">
    <text evidence="1">Belongs to the peptidase C48 family.</text>
</comment>
<evidence type="ECO:0000313" key="5">
    <source>
        <dbReference type="EnsemblPlants" id="EMT10398"/>
    </source>
</evidence>
<feature type="domain" description="Ubiquitin-like protease family profile" evidence="4">
    <location>
        <begin position="148"/>
        <end position="206"/>
    </location>
</feature>
<evidence type="ECO:0000259" key="4">
    <source>
        <dbReference type="Pfam" id="PF02902"/>
    </source>
</evidence>
<evidence type="ECO:0000256" key="3">
    <source>
        <dbReference type="ARBA" id="ARBA00022801"/>
    </source>
</evidence>
<dbReference type="Gene3D" id="3.40.395.10">
    <property type="entry name" value="Adenoviral Proteinase, Chain A"/>
    <property type="match status" value="1"/>
</dbReference>
<dbReference type="AlphaFoldDB" id="M8C5H8"/>
<name>M8C5H8_AEGTA</name>
<dbReference type="Pfam" id="PF02902">
    <property type="entry name" value="Peptidase_C48"/>
    <property type="match status" value="1"/>
</dbReference>
<protein>
    <recommendedName>
        <fullName evidence="4">Ubiquitin-like protease family profile domain-containing protein</fullName>
    </recommendedName>
</protein>
<organism evidence="5">
    <name type="scientific">Aegilops tauschii</name>
    <name type="common">Tausch's goatgrass</name>
    <name type="synonym">Aegilops squarrosa</name>
    <dbReference type="NCBI Taxonomy" id="37682"/>
    <lineage>
        <taxon>Eukaryota</taxon>
        <taxon>Viridiplantae</taxon>
        <taxon>Streptophyta</taxon>
        <taxon>Embryophyta</taxon>
        <taxon>Tracheophyta</taxon>
        <taxon>Spermatophyta</taxon>
        <taxon>Magnoliopsida</taxon>
        <taxon>Liliopsida</taxon>
        <taxon>Poales</taxon>
        <taxon>Poaceae</taxon>
        <taxon>BOP clade</taxon>
        <taxon>Pooideae</taxon>
        <taxon>Triticodae</taxon>
        <taxon>Triticeae</taxon>
        <taxon>Triticinae</taxon>
        <taxon>Aegilops</taxon>
    </lineage>
</organism>
<dbReference type="GO" id="GO:0006508">
    <property type="term" value="P:proteolysis"/>
    <property type="evidence" value="ECO:0007669"/>
    <property type="project" value="UniProtKB-KW"/>
</dbReference>
<proteinExistence type="inferred from homology"/>
<keyword evidence="3" id="KW-0378">Hydrolase</keyword>
<keyword evidence="2" id="KW-0645">Protease</keyword>
<accession>M8C5H8</accession>